<evidence type="ECO:0000256" key="3">
    <source>
        <dbReference type="ARBA" id="ARBA00023128"/>
    </source>
</evidence>
<reference evidence="6" key="1">
    <citation type="submission" date="2023-04" db="EMBL/GenBank/DDBJ databases">
        <authorList>
            <consortium name="ELIXIR-Norway"/>
        </authorList>
    </citation>
    <scope>NUCLEOTIDE SEQUENCE [LARGE SCALE GENOMIC DNA]</scope>
</reference>
<feature type="non-terminal residue" evidence="6">
    <location>
        <position position="492"/>
    </location>
</feature>
<evidence type="ECO:0000313" key="7">
    <source>
        <dbReference type="Proteomes" id="UP001176941"/>
    </source>
</evidence>
<feature type="region of interest" description="Disordered" evidence="5">
    <location>
        <begin position="333"/>
        <end position="359"/>
    </location>
</feature>
<evidence type="ECO:0000256" key="5">
    <source>
        <dbReference type="SAM" id="MobiDB-lite"/>
    </source>
</evidence>
<evidence type="ECO:0000256" key="4">
    <source>
        <dbReference type="RuleBase" id="RU369053"/>
    </source>
</evidence>
<dbReference type="Pfam" id="PF05308">
    <property type="entry name" value="Mito_fiss_reg"/>
    <property type="match status" value="1"/>
</dbReference>
<gene>
    <name evidence="6" type="ORF">MRATA1EN1_LOCUS22516</name>
</gene>
<sequence>MSFILSILREMLEYFGVPINQVLHIWENKDYGSARSIVRIIGKFLPLEPCPRPNFELVPLLNSVDPANCGSVVPSLADVWCVANDEEASYLRFRNSTWKNEEEEKIASFHPLQLVEGPSTPALRHNKPREDDGPESETAMKTIAALEDELALLRSQIAAIVGRQELGSSTEAGFLDLNDRPSGFGQKPSSGATQLNVKEDSFSSSVLPSSLPPPPPPQISSVQPPCSSLTKIASNNICASDNSTTEVKNLQPDARKNNYSHHSKHQKNEDIPNMLDVLKDMNKVKLRAIERSPGGRPIHKRKREDSPWDPVSLISHALKQKFAFQEDSFEKEDNCWESSPFSSPETSREGLEASGQQGQFQGKRGILFSSKFSNSKNGLFLKLNVNKKSPHNGVLSLTLSLACALALKTNVLGVPNMLVFLSCSSAVRRPGLKCSGLRKRHPSQCDPGPEGPRQEPLSYSLVFSSRAKPVPGIGSLIVEWMELLISAANAEV</sequence>
<dbReference type="PANTHER" id="PTHR14215">
    <property type="entry name" value="PROTEIN OF UNKNOWN FUNCTION DUF729"/>
    <property type="match status" value="1"/>
</dbReference>
<feature type="non-terminal residue" evidence="6">
    <location>
        <position position="1"/>
    </location>
</feature>
<feature type="compositionally biased region" description="Polar residues" evidence="5">
    <location>
        <begin position="187"/>
        <end position="196"/>
    </location>
</feature>
<evidence type="ECO:0000313" key="6">
    <source>
        <dbReference type="EMBL" id="CAI9173554.1"/>
    </source>
</evidence>
<feature type="region of interest" description="Disordered" evidence="5">
    <location>
        <begin position="173"/>
        <end position="225"/>
    </location>
</feature>
<comment type="similarity">
    <text evidence="2 4">Belongs to the MTFR1 family.</text>
</comment>
<dbReference type="InterPro" id="IPR007972">
    <property type="entry name" value="Mtfr1"/>
</dbReference>
<dbReference type="PANTHER" id="PTHR14215:SF2">
    <property type="entry name" value="MITOCHONDRIAL FISSION REGULATOR 2"/>
    <property type="match status" value="1"/>
</dbReference>
<organism evidence="6 7">
    <name type="scientific">Rangifer tarandus platyrhynchus</name>
    <name type="common">Svalbard reindeer</name>
    <dbReference type="NCBI Taxonomy" id="3082113"/>
    <lineage>
        <taxon>Eukaryota</taxon>
        <taxon>Metazoa</taxon>
        <taxon>Chordata</taxon>
        <taxon>Craniata</taxon>
        <taxon>Vertebrata</taxon>
        <taxon>Euteleostomi</taxon>
        <taxon>Mammalia</taxon>
        <taxon>Eutheria</taxon>
        <taxon>Laurasiatheria</taxon>
        <taxon>Artiodactyla</taxon>
        <taxon>Ruminantia</taxon>
        <taxon>Pecora</taxon>
        <taxon>Cervidae</taxon>
        <taxon>Odocoileinae</taxon>
        <taxon>Rangifer</taxon>
    </lineage>
</organism>
<name>A0ABN8ZIF8_RANTA</name>
<comment type="subcellular location">
    <subcellularLocation>
        <location evidence="1 4">Mitochondrion</location>
    </subcellularLocation>
</comment>
<accession>A0ABN8ZIF8</accession>
<proteinExistence type="inferred from homology"/>
<dbReference type="EMBL" id="OX460345">
    <property type="protein sequence ID" value="CAI9173554.1"/>
    <property type="molecule type" value="Genomic_DNA"/>
</dbReference>
<feature type="region of interest" description="Disordered" evidence="5">
    <location>
        <begin position="243"/>
        <end position="268"/>
    </location>
</feature>
<comment type="function">
    <text evidence="4">Plays a role in mitochondrial aerobic respiration. Regulates mitochondrial organization and fission.</text>
</comment>
<dbReference type="Proteomes" id="UP001176941">
    <property type="component" value="Chromosome 34"/>
</dbReference>
<evidence type="ECO:0000256" key="2">
    <source>
        <dbReference type="ARBA" id="ARBA00005807"/>
    </source>
</evidence>
<keyword evidence="3 4" id="KW-0496">Mitochondrion</keyword>
<feature type="region of interest" description="Disordered" evidence="5">
    <location>
        <begin position="116"/>
        <end position="137"/>
    </location>
</feature>
<feature type="compositionally biased region" description="Polar residues" evidence="5">
    <location>
        <begin position="336"/>
        <end position="345"/>
    </location>
</feature>
<keyword evidence="7" id="KW-1185">Reference proteome</keyword>
<protein>
    <recommendedName>
        <fullName evidence="4">Mitochondrial fission regulator</fullName>
    </recommendedName>
</protein>
<evidence type="ECO:0000256" key="1">
    <source>
        <dbReference type="ARBA" id="ARBA00004173"/>
    </source>
</evidence>